<proteinExistence type="predicted"/>
<dbReference type="AlphaFoldDB" id="A0A284RYG8"/>
<feature type="compositionally biased region" description="Basic and acidic residues" evidence="1">
    <location>
        <begin position="77"/>
        <end position="86"/>
    </location>
</feature>
<name>A0A284RYG8_ARMOS</name>
<reference evidence="3" key="1">
    <citation type="journal article" date="2017" name="Nat. Ecol. Evol.">
        <title>Genome expansion and lineage-specific genetic innovations in the forest pathogenic fungi Armillaria.</title>
        <authorList>
            <person name="Sipos G."/>
            <person name="Prasanna A.N."/>
            <person name="Walter M.C."/>
            <person name="O'Connor E."/>
            <person name="Balint B."/>
            <person name="Krizsan K."/>
            <person name="Kiss B."/>
            <person name="Hess J."/>
            <person name="Varga T."/>
            <person name="Slot J."/>
            <person name="Riley R."/>
            <person name="Boka B."/>
            <person name="Rigling D."/>
            <person name="Barry K."/>
            <person name="Lee J."/>
            <person name="Mihaltcheva S."/>
            <person name="LaButti K."/>
            <person name="Lipzen A."/>
            <person name="Waldron R."/>
            <person name="Moloney N.M."/>
            <person name="Sperisen C."/>
            <person name="Kredics L."/>
            <person name="Vagvoelgyi C."/>
            <person name="Patrignani A."/>
            <person name="Fitzpatrick D."/>
            <person name="Nagy I."/>
            <person name="Doyle S."/>
            <person name="Anderson J.B."/>
            <person name="Grigoriev I.V."/>
            <person name="Gueldener U."/>
            <person name="Muensterkoetter M."/>
            <person name="Nagy L.G."/>
        </authorList>
    </citation>
    <scope>NUCLEOTIDE SEQUENCE [LARGE SCALE GENOMIC DNA]</scope>
    <source>
        <strain evidence="3">C18/9</strain>
    </source>
</reference>
<evidence type="ECO:0000313" key="3">
    <source>
        <dbReference type="Proteomes" id="UP000219338"/>
    </source>
</evidence>
<evidence type="ECO:0000256" key="1">
    <source>
        <dbReference type="SAM" id="MobiDB-lite"/>
    </source>
</evidence>
<accession>A0A284RYG8</accession>
<evidence type="ECO:0000313" key="2">
    <source>
        <dbReference type="EMBL" id="SJL13815.1"/>
    </source>
</evidence>
<sequence>MYDVGAVRPKYGVISDGNIRYSVQATSALVIFGEGTRAWMHGHGVILGVVKTTQFMDSSQKQKCHSNRTPASIELQTPKDADRTVSNDDEGSSTDENCARLAYGVTKSIYLDAQAFLRHSLQPAENVEARRLLPRSKKMLNGPF</sequence>
<protein>
    <submittedName>
        <fullName evidence="2">Uncharacterized protein</fullName>
    </submittedName>
</protein>
<organism evidence="2 3">
    <name type="scientific">Armillaria ostoyae</name>
    <name type="common">Armillaria root rot fungus</name>
    <dbReference type="NCBI Taxonomy" id="47428"/>
    <lineage>
        <taxon>Eukaryota</taxon>
        <taxon>Fungi</taxon>
        <taxon>Dikarya</taxon>
        <taxon>Basidiomycota</taxon>
        <taxon>Agaricomycotina</taxon>
        <taxon>Agaricomycetes</taxon>
        <taxon>Agaricomycetidae</taxon>
        <taxon>Agaricales</taxon>
        <taxon>Marasmiineae</taxon>
        <taxon>Physalacriaceae</taxon>
        <taxon>Armillaria</taxon>
    </lineage>
</organism>
<dbReference type="Proteomes" id="UP000219338">
    <property type="component" value="Unassembled WGS sequence"/>
</dbReference>
<dbReference type="EMBL" id="FUEG01000021">
    <property type="protein sequence ID" value="SJL13815.1"/>
    <property type="molecule type" value="Genomic_DNA"/>
</dbReference>
<gene>
    <name evidence="2" type="ORF">ARMOST_17263</name>
</gene>
<keyword evidence="3" id="KW-1185">Reference proteome</keyword>
<feature type="region of interest" description="Disordered" evidence="1">
    <location>
        <begin position="58"/>
        <end position="95"/>
    </location>
</feature>